<reference evidence="2 3" key="1">
    <citation type="submission" date="2012-10" db="EMBL/GenBank/DDBJ databases">
        <authorList>
            <person name="Zafar N."/>
            <person name="Inman J."/>
            <person name="Hall N."/>
            <person name="Lorenzi H."/>
            <person name="Caler E."/>
        </authorList>
    </citation>
    <scope>NUCLEOTIDE SEQUENCE [LARGE SCALE GENOMIC DNA]</scope>
    <source>
        <strain evidence="2 3">IP1</strain>
    </source>
</reference>
<dbReference type="Proteomes" id="UP000014680">
    <property type="component" value="Unassembled WGS sequence"/>
</dbReference>
<dbReference type="AlphaFoldDB" id="A0A0A1TUZ6"/>
<dbReference type="Gene3D" id="3.80.10.10">
    <property type="entry name" value="Ribonuclease Inhibitor"/>
    <property type="match status" value="2"/>
</dbReference>
<accession>A0A0A1TUZ6</accession>
<dbReference type="RefSeq" id="XP_004183322.1">
    <property type="nucleotide sequence ID" value="XM_004183274.1"/>
</dbReference>
<dbReference type="GeneID" id="14882958"/>
<evidence type="ECO:0000313" key="3">
    <source>
        <dbReference type="Proteomes" id="UP000014680"/>
    </source>
</evidence>
<organism evidence="2 3">
    <name type="scientific">Entamoeba invadens IP1</name>
    <dbReference type="NCBI Taxonomy" id="370355"/>
    <lineage>
        <taxon>Eukaryota</taxon>
        <taxon>Amoebozoa</taxon>
        <taxon>Evosea</taxon>
        <taxon>Archamoebae</taxon>
        <taxon>Mastigamoebida</taxon>
        <taxon>Entamoebidae</taxon>
        <taxon>Entamoeba</taxon>
    </lineage>
</organism>
<feature type="non-terminal residue" evidence="2">
    <location>
        <position position="317"/>
    </location>
</feature>
<dbReference type="PANTHER" id="PTHR45661">
    <property type="entry name" value="SURFACE ANTIGEN"/>
    <property type="match status" value="1"/>
</dbReference>
<feature type="non-terminal residue" evidence="2">
    <location>
        <position position="1"/>
    </location>
</feature>
<evidence type="ECO:0000256" key="1">
    <source>
        <dbReference type="SAM" id="MobiDB-lite"/>
    </source>
</evidence>
<dbReference type="SUPFAM" id="SSF52058">
    <property type="entry name" value="L domain-like"/>
    <property type="match status" value="1"/>
</dbReference>
<dbReference type="KEGG" id="eiv:EIN_494320"/>
<keyword evidence="3" id="KW-1185">Reference proteome</keyword>
<dbReference type="VEuPathDB" id="AmoebaDB:EIN_494320"/>
<dbReference type="PANTHER" id="PTHR45661:SF3">
    <property type="entry name" value="IG-LIKE DOMAIN-CONTAINING PROTEIN"/>
    <property type="match status" value="1"/>
</dbReference>
<sequence length="317" mass="36739">MSQLDSYSLMIVTKYFDTIEDFINVEFVNKKFRFNLDKFHFNPIRLTKKTLKYFSHIETLNVWSKDDEHFGNNVICTIDLSSNFTIKSADIPQIKIRHLEFSQNTTNTIFSDKDATEELTNTAEKVEKKEEVEQSKNSNQHKNNSDGKYLQIQNFECEKKTIFKSHFLAQKKHLHEVQNLQFTSNEDTNATQNIQNIEKTDRQLYGSTIPTNVTILGKECFAKSPNTSLVVPDRVYFLSEFCFLDCNNLREIVLPKSLSFISKSAFYNCTSLTEITVPPRVSSVSDYTFYSCESLQRFTVPEQVTSIGNYAFSCCYN</sequence>
<dbReference type="Pfam" id="PF13306">
    <property type="entry name" value="LRR_5"/>
    <property type="match status" value="1"/>
</dbReference>
<dbReference type="InterPro" id="IPR032675">
    <property type="entry name" value="LRR_dom_sf"/>
</dbReference>
<proteinExistence type="predicted"/>
<gene>
    <name evidence="2" type="ORF">EIN_494320</name>
</gene>
<dbReference type="OrthoDB" id="10670889at2759"/>
<dbReference type="EMBL" id="KB207193">
    <property type="protein sequence ID" value="ELP83976.1"/>
    <property type="molecule type" value="Genomic_DNA"/>
</dbReference>
<evidence type="ECO:0000313" key="2">
    <source>
        <dbReference type="EMBL" id="ELP83976.1"/>
    </source>
</evidence>
<dbReference type="InterPro" id="IPR053139">
    <property type="entry name" value="Surface_bspA-like"/>
</dbReference>
<feature type="compositionally biased region" description="Basic and acidic residues" evidence="1">
    <location>
        <begin position="124"/>
        <end position="134"/>
    </location>
</feature>
<dbReference type="InterPro" id="IPR026906">
    <property type="entry name" value="LRR_5"/>
</dbReference>
<protein>
    <submittedName>
        <fullName evidence="2">Leucine rich repeat containing protein BspA family protein</fullName>
    </submittedName>
</protein>
<name>A0A0A1TUZ6_ENTIV</name>
<feature type="region of interest" description="Disordered" evidence="1">
    <location>
        <begin position="120"/>
        <end position="146"/>
    </location>
</feature>